<dbReference type="Pfam" id="PF00392">
    <property type="entry name" value="GntR"/>
    <property type="match status" value="1"/>
</dbReference>
<dbReference type="CDD" id="cd07377">
    <property type="entry name" value="WHTH_GntR"/>
    <property type="match status" value="1"/>
</dbReference>
<sequence length="234" mass="26329">MEHFSRIKSLSRADLVVDKITNSIINGNLSDGELLPPEPKLCEMFGVSRSILREAIRVLASKGLLIVRQGYGTVACVPKIDIPEEALGTYLSTNPFSLEQLMELRTPIEIEVARLAARRRSDEHIARLEESLQKMLSYTANVEMMSTADKEFHRVLIEASDNPLFGIIIRSIMRYLHLSRQLAIRHFGIAVVVDEHKAIIEAITEQQPDTAANAMRNHMKGMLTRIDNVNVLLT</sequence>
<dbReference type="Proteomes" id="UP000230821">
    <property type="component" value="Unassembled WGS sequence"/>
</dbReference>
<proteinExistence type="predicted"/>
<dbReference type="InterPro" id="IPR036390">
    <property type="entry name" value="WH_DNA-bd_sf"/>
</dbReference>
<evidence type="ECO:0000256" key="1">
    <source>
        <dbReference type="ARBA" id="ARBA00023015"/>
    </source>
</evidence>
<keyword evidence="2" id="KW-0238">DNA-binding</keyword>
<dbReference type="Gene3D" id="1.10.10.10">
    <property type="entry name" value="Winged helix-like DNA-binding domain superfamily/Winged helix DNA-binding domain"/>
    <property type="match status" value="1"/>
</dbReference>
<gene>
    <name evidence="5" type="ORF">CSA56_01000</name>
</gene>
<accession>A0A2G6KKR4</accession>
<reference evidence="5 6" key="1">
    <citation type="submission" date="2017-10" db="EMBL/GenBank/DDBJ databases">
        <title>Novel microbial diversity and functional potential in the marine mammal oral microbiome.</title>
        <authorList>
            <person name="Dudek N.K."/>
            <person name="Sun C.L."/>
            <person name="Burstein D."/>
            <person name="Kantor R.S."/>
            <person name="Aliaga Goltsman D.S."/>
            <person name="Bik E.M."/>
            <person name="Thomas B.C."/>
            <person name="Banfield J.F."/>
            <person name="Relman D.A."/>
        </authorList>
    </citation>
    <scope>NUCLEOTIDE SEQUENCE [LARGE SCALE GENOMIC DNA]</scope>
    <source>
        <strain evidence="5">DOLJORAL78_47_16</strain>
    </source>
</reference>
<dbReference type="PRINTS" id="PR00035">
    <property type="entry name" value="HTHGNTR"/>
</dbReference>
<evidence type="ECO:0000313" key="5">
    <source>
        <dbReference type="EMBL" id="PIE36225.1"/>
    </source>
</evidence>
<comment type="caution">
    <text evidence="5">The sequence shown here is derived from an EMBL/GenBank/DDBJ whole genome shotgun (WGS) entry which is preliminary data.</text>
</comment>
<keyword evidence="1" id="KW-0805">Transcription regulation</keyword>
<evidence type="ECO:0000313" key="6">
    <source>
        <dbReference type="Proteomes" id="UP000230821"/>
    </source>
</evidence>
<dbReference type="Gene3D" id="1.20.120.530">
    <property type="entry name" value="GntR ligand-binding domain-like"/>
    <property type="match status" value="1"/>
</dbReference>
<dbReference type="EMBL" id="PDSK01000022">
    <property type="protein sequence ID" value="PIE36225.1"/>
    <property type="molecule type" value="Genomic_DNA"/>
</dbReference>
<dbReference type="InterPro" id="IPR011711">
    <property type="entry name" value="GntR_C"/>
</dbReference>
<dbReference type="PROSITE" id="PS50949">
    <property type="entry name" value="HTH_GNTR"/>
    <property type="match status" value="1"/>
</dbReference>
<dbReference type="PANTHER" id="PTHR43537">
    <property type="entry name" value="TRANSCRIPTIONAL REGULATOR, GNTR FAMILY"/>
    <property type="match status" value="1"/>
</dbReference>
<dbReference type="Pfam" id="PF07729">
    <property type="entry name" value="FCD"/>
    <property type="match status" value="1"/>
</dbReference>
<dbReference type="SUPFAM" id="SSF46785">
    <property type="entry name" value="Winged helix' DNA-binding domain"/>
    <property type="match status" value="1"/>
</dbReference>
<name>A0A2G6KKR4_9BACT</name>
<dbReference type="GO" id="GO:0003700">
    <property type="term" value="F:DNA-binding transcription factor activity"/>
    <property type="evidence" value="ECO:0007669"/>
    <property type="project" value="InterPro"/>
</dbReference>
<dbReference type="InterPro" id="IPR008920">
    <property type="entry name" value="TF_FadR/GntR_C"/>
</dbReference>
<dbReference type="SUPFAM" id="SSF48008">
    <property type="entry name" value="GntR ligand-binding domain-like"/>
    <property type="match status" value="1"/>
</dbReference>
<keyword evidence="3" id="KW-0804">Transcription</keyword>
<dbReference type="AlphaFoldDB" id="A0A2G6KKR4"/>
<evidence type="ECO:0000259" key="4">
    <source>
        <dbReference type="PROSITE" id="PS50949"/>
    </source>
</evidence>
<evidence type="ECO:0000256" key="2">
    <source>
        <dbReference type="ARBA" id="ARBA00023125"/>
    </source>
</evidence>
<dbReference type="SMART" id="SM00895">
    <property type="entry name" value="FCD"/>
    <property type="match status" value="1"/>
</dbReference>
<dbReference type="GO" id="GO:0003677">
    <property type="term" value="F:DNA binding"/>
    <property type="evidence" value="ECO:0007669"/>
    <property type="project" value="UniProtKB-KW"/>
</dbReference>
<protein>
    <recommendedName>
        <fullName evidence="4">HTH gntR-type domain-containing protein</fullName>
    </recommendedName>
</protein>
<dbReference type="SMART" id="SM00345">
    <property type="entry name" value="HTH_GNTR"/>
    <property type="match status" value="1"/>
</dbReference>
<organism evidence="5 6">
    <name type="scientific">candidate division KSB3 bacterium</name>
    <dbReference type="NCBI Taxonomy" id="2044937"/>
    <lineage>
        <taxon>Bacteria</taxon>
        <taxon>candidate division KSB3</taxon>
    </lineage>
</organism>
<dbReference type="PANTHER" id="PTHR43537:SF44">
    <property type="entry name" value="GNTR FAMILY REGULATORY PROTEIN"/>
    <property type="match status" value="1"/>
</dbReference>
<evidence type="ECO:0000256" key="3">
    <source>
        <dbReference type="ARBA" id="ARBA00023163"/>
    </source>
</evidence>
<dbReference type="InterPro" id="IPR000524">
    <property type="entry name" value="Tscrpt_reg_HTH_GntR"/>
</dbReference>
<feature type="domain" description="HTH gntR-type" evidence="4">
    <location>
        <begin position="10"/>
        <end position="78"/>
    </location>
</feature>
<dbReference type="InterPro" id="IPR036388">
    <property type="entry name" value="WH-like_DNA-bd_sf"/>
</dbReference>